<dbReference type="Gene3D" id="1.10.10.10">
    <property type="entry name" value="Winged helix-like DNA-binding domain superfamily/Winged helix DNA-binding domain"/>
    <property type="match status" value="1"/>
</dbReference>
<evidence type="ECO:0000313" key="7">
    <source>
        <dbReference type="Proteomes" id="UP000606044"/>
    </source>
</evidence>
<dbReference type="PANTHER" id="PTHR30537">
    <property type="entry name" value="HTH-TYPE TRANSCRIPTIONAL REGULATOR"/>
    <property type="match status" value="1"/>
</dbReference>
<dbReference type="Gene3D" id="3.40.190.290">
    <property type="match status" value="1"/>
</dbReference>
<dbReference type="InterPro" id="IPR005119">
    <property type="entry name" value="LysR_subst-bd"/>
</dbReference>
<gene>
    <name evidence="6" type="ORF">GCM10007301_47410</name>
</gene>
<feature type="domain" description="HTH lysR-type" evidence="5">
    <location>
        <begin position="2"/>
        <end position="59"/>
    </location>
</feature>
<evidence type="ECO:0000256" key="4">
    <source>
        <dbReference type="ARBA" id="ARBA00023163"/>
    </source>
</evidence>
<dbReference type="InterPro" id="IPR058163">
    <property type="entry name" value="LysR-type_TF_proteobact-type"/>
</dbReference>
<dbReference type="SUPFAM" id="SSF53850">
    <property type="entry name" value="Periplasmic binding protein-like II"/>
    <property type="match status" value="1"/>
</dbReference>
<comment type="caution">
    <text evidence="6">The sequence shown here is derived from an EMBL/GenBank/DDBJ whole genome shotgun (WGS) entry which is preliminary data.</text>
</comment>
<dbReference type="CDD" id="cd08422">
    <property type="entry name" value="PBP2_CrgA_like"/>
    <property type="match status" value="1"/>
</dbReference>
<reference evidence="6" key="1">
    <citation type="journal article" date="2014" name="Int. J. Syst. Evol. Microbiol.">
        <title>Complete genome sequence of Corynebacterium casei LMG S-19264T (=DSM 44701T), isolated from a smear-ripened cheese.</title>
        <authorList>
            <consortium name="US DOE Joint Genome Institute (JGI-PGF)"/>
            <person name="Walter F."/>
            <person name="Albersmeier A."/>
            <person name="Kalinowski J."/>
            <person name="Ruckert C."/>
        </authorList>
    </citation>
    <scope>NUCLEOTIDE SEQUENCE</scope>
    <source>
        <strain evidence="6">CCM 7897</strain>
    </source>
</reference>
<keyword evidence="2" id="KW-0805">Transcription regulation</keyword>
<dbReference type="PROSITE" id="PS50931">
    <property type="entry name" value="HTH_LYSR"/>
    <property type="match status" value="1"/>
</dbReference>
<keyword evidence="3" id="KW-0238">DNA-binding</keyword>
<dbReference type="GO" id="GO:0006351">
    <property type="term" value="P:DNA-templated transcription"/>
    <property type="evidence" value="ECO:0007669"/>
    <property type="project" value="TreeGrafter"/>
</dbReference>
<evidence type="ECO:0000256" key="3">
    <source>
        <dbReference type="ARBA" id="ARBA00023125"/>
    </source>
</evidence>
<name>A0A917FIR3_9HYPH</name>
<dbReference type="EMBL" id="BMCT01000008">
    <property type="protein sequence ID" value="GGF81784.1"/>
    <property type="molecule type" value="Genomic_DNA"/>
</dbReference>
<organism evidence="6 7">
    <name type="scientific">Azorhizobium oxalatiphilum</name>
    <dbReference type="NCBI Taxonomy" id="980631"/>
    <lineage>
        <taxon>Bacteria</taxon>
        <taxon>Pseudomonadati</taxon>
        <taxon>Pseudomonadota</taxon>
        <taxon>Alphaproteobacteria</taxon>
        <taxon>Hyphomicrobiales</taxon>
        <taxon>Xanthobacteraceae</taxon>
        <taxon>Azorhizobium</taxon>
    </lineage>
</organism>
<dbReference type="InterPro" id="IPR036388">
    <property type="entry name" value="WH-like_DNA-bd_sf"/>
</dbReference>
<dbReference type="Pfam" id="PF03466">
    <property type="entry name" value="LysR_substrate"/>
    <property type="match status" value="1"/>
</dbReference>
<dbReference type="GO" id="GO:0003700">
    <property type="term" value="F:DNA-binding transcription factor activity"/>
    <property type="evidence" value="ECO:0007669"/>
    <property type="project" value="InterPro"/>
</dbReference>
<sequence>MLKLDGVSAFVAVADAGSISEAARRLGLAKSVVSERLADLERLLGARLMQRSTRRLALTEAGTAFLVRARRLLREAEDAVAEIAEQKSQLAGPLRVSAPVSFGTLHLGRALYPFLAAHPGIELTLELDDRFVDVAADGFDLVIRHGQVHDTRLGARQLATSRRFLVAAPAYLEAHGAPANLADLAAHRALLYANRETDWRFEAPDGMVAVRPRASLRVNNGVMMRGAAVAGLGLALLPTFLVHEELAAGTLKVVDVGVPAEGAQLHAAYPMDRSTSAKLRTLIAHLRRAFGSPPVWEKGLRLPG</sequence>
<dbReference type="GO" id="GO:0043565">
    <property type="term" value="F:sequence-specific DNA binding"/>
    <property type="evidence" value="ECO:0007669"/>
    <property type="project" value="TreeGrafter"/>
</dbReference>
<accession>A0A917FIR3</accession>
<keyword evidence="7" id="KW-1185">Reference proteome</keyword>
<protein>
    <submittedName>
        <fullName evidence="6">LysR family transcriptional regulator</fullName>
    </submittedName>
</protein>
<proteinExistence type="inferred from homology"/>
<evidence type="ECO:0000259" key="5">
    <source>
        <dbReference type="PROSITE" id="PS50931"/>
    </source>
</evidence>
<dbReference type="InterPro" id="IPR036390">
    <property type="entry name" value="WH_DNA-bd_sf"/>
</dbReference>
<evidence type="ECO:0000313" key="6">
    <source>
        <dbReference type="EMBL" id="GGF81784.1"/>
    </source>
</evidence>
<dbReference type="Proteomes" id="UP000606044">
    <property type="component" value="Unassembled WGS sequence"/>
</dbReference>
<dbReference type="InterPro" id="IPR000847">
    <property type="entry name" value="LysR_HTH_N"/>
</dbReference>
<reference evidence="6" key="2">
    <citation type="submission" date="2020-09" db="EMBL/GenBank/DDBJ databases">
        <authorList>
            <person name="Sun Q."/>
            <person name="Sedlacek I."/>
        </authorList>
    </citation>
    <scope>NUCLEOTIDE SEQUENCE</scope>
    <source>
        <strain evidence="6">CCM 7897</strain>
    </source>
</reference>
<keyword evidence="4" id="KW-0804">Transcription</keyword>
<dbReference type="PANTHER" id="PTHR30537:SF81">
    <property type="entry name" value="TRANSCRIPTIONAL REGULATOR-RELATED"/>
    <property type="match status" value="1"/>
</dbReference>
<dbReference type="Pfam" id="PF00126">
    <property type="entry name" value="HTH_1"/>
    <property type="match status" value="1"/>
</dbReference>
<dbReference type="SUPFAM" id="SSF46785">
    <property type="entry name" value="Winged helix' DNA-binding domain"/>
    <property type="match status" value="1"/>
</dbReference>
<dbReference type="RefSeq" id="WP_188583252.1">
    <property type="nucleotide sequence ID" value="NZ_BMCT01000008.1"/>
</dbReference>
<dbReference type="FunFam" id="1.10.10.10:FF:000001">
    <property type="entry name" value="LysR family transcriptional regulator"/>
    <property type="match status" value="1"/>
</dbReference>
<dbReference type="AlphaFoldDB" id="A0A917FIR3"/>
<comment type="similarity">
    <text evidence="1">Belongs to the LysR transcriptional regulatory family.</text>
</comment>
<evidence type="ECO:0000256" key="1">
    <source>
        <dbReference type="ARBA" id="ARBA00009437"/>
    </source>
</evidence>
<evidence type="ECO:0000256" key="2">
    <source>
        <dbReference type="ARBA" id="ARBA00023015"/>
    </source>
</evidence>